<feature type="compositionally biased region" description="Basic residues" evidence="1">
    <location>
        <begin position="265"/>
        <end position="292"/>
    </location>
</feature>
<organism evidence="2">
    <name type="scientific">freshwater metagenome</name>
    <dbReference type="NCBI Taxonomy" id="449393"/>
    <lineage>
        <taxon>unclassified sequences</taxon>
        <taxon>metagenomes</taxon>
        <taxon>ecological metagenomes</taxon>
    </lineage>
</organism>
<feature type="compositionally biased region" description="Basic residues" evidence="1">
    <location>
        <begin position="164"/>
        <end position="188"/>
    </location>
</feature>
<feature type="region of interest" description="Disordered" evidence="1">
    <location>
        <begin position="410"/>
        <end position="452"/>
    </location>
</feature>
<feature type="compositionally biased region" description="Basic residues" evidence="1">
    <location>
        <begin position="141"/>
        <end position="156"/>
    </location>
</feature>
<dbReference type="AlphaFoldDB" id="A0A6J7A5T5"/>
<protein>
    <submittedName>
        <fullName evidence="2">Unannotated protein</fullName>
    </submittedName>
</protein>
<feature type="compositionally biased region" description="Basic residues" evidence="1">
    <location>
        <begin position="343"/>
        <end position="353"/>
    </location>
</feature>
<feature type="compositionally biased region" description="Basic and acidic residues" evidence="1">
    <location>
        <begin position="315"/>
        <end position="328"/>
    </location>
</feature>
<proteinExistence type="predicted"/>
<reference evidence="2" key="1">
    <citation type="submission" date="2020-05" db="EMBL/GenBank/DDBJ databases">
        <authorList>
            <person name="Chiriac C."/>
            <person name="Salcher M."/>
            <person name="Ghai R."/>
            <person name="Kavagutti S V."/>
        </authorList>
    </citation>
    <scope>NUCLEOTIDE SEQUENCE</scope>
</reference>
<feature type="region of interest" description="Disordered" evidence="1">
    <location>
        <begin position="141"/>
        <end position="188"/>
    </location>
</feature>
<evidence type="ECO:0000256" key="1">
    <source>
        <dbReference type="SAM" id="MobiDB-lite"/>
    </source>
</evidence>
<gene>
    <name evidence="2" type="ORF">UFOPK3099_01814</name>
</gene>
<feature type="compositionally biased region" description="Basic residues" evidence="1">
    <location>
        <begin position="247"/>
        <end position="256"/>
    </location>
</feature>
<feature type="compositionally biased region" description="Basic residues" evidence="1">
    <location>
        <begin position="70"/>
        <end position="79"/>
    </location>
</feature>
<evidence type="ECO:0000313" key="2">
    <source>
        <dbReference type="EMBL" id="CAB4827769.1"/>
    </source>
</evidence>
<feature type="compositionally biased region" description="Basic and acidic residues" evidence="1">
    <location>
        <begin position="55"/>
        <end position="69"/>
    </location>
</feature>
<accession>A0A6J7A5T5</accession>
<sequence>MCTHNPPTRPVAPHLAYWGAEGAPLDDCHHTCPESRTFHPRRWPRQGHRQRALHRRPDAHRNARGEIQVRRNRPRSHHPPGHDRCESDPRRIRRAHAGRRAECAVRSVRAGPHVVRRRCGALRGRNRRRCRCSRRSHRPACRRRNRGGVRTAPRRQRSGDCTRRRCPPRAHRLGQLRSQRRTRPRTQRRVVLVDRQGRCRARHGRGCRCGAQSLRRRWLPRSPDRTPRDRRAVGRRQGHHLDQHPGAVRRPRRCVRNPRATGQPRTHHRPPPRRRLRRQVRVPLRGAHRRTRQSSAPAGASAVQPSRGVPCPRQASREHLLRLRDRGQQRWPNRRPTGDAGARQRRLHRRRRLLQPARCNARPRAVPHSQPARRSAPRVYQPPTLRFRAGTNSTADMLGARVAYRRSRSCDRHGSRGIPTAQCGRHRPRRAHRPDLRRDRRTGVHRAGSADGRLRTTTTRRRGHWRCHRLVAELRSAVGRLREDRRRRQRTDHHRRARVRHRLGDDLATAGR</sequence>
<feature type="region of interest" description="Disordered" evidence="1">
    <location>
        <begin position="36"/>
        <end position="90"/>
    </location>
</feature>
<feature type="compositionally biased region" description="Basic and acidic residues" evidence="1">
    <location>
        <begin position="80"/>
        <end position="90"/>
    </location>
</feature>
<feature type="compositionally biased region" description="Basic and acidic residues" evidence="1">
    <location>
        <begin position="433"/>
        <end position="442"/>
    </location>
</feature>
<feature type="compositionally biased region" description="Basic and acidic residues" evidence="1">
    <location>
        <begin position="222"/>
        <end position="232"/>
    </location>
</feature>
<name>A0A6J7A5T5_9ZZZZ</name>
<feature type="region of interest" description="Disordered" evidence="1">
    <location>
        <begin position="484"/>
        <end position="512"/>
    </location>
</feature>
<feature type="region of interest" description="Disordered" evidence="1">
    <location>
        <begin position="218"/>
        <end position="383"/>
    </location>
</feature>
<feature type="compositionally biased region" description="Basic residues" evidence="1">
    <location>
        <begin position="487"/>
        <end position="501"/>
    </location>
</feature>
<dbReference type="EMBL" id="CAFAAV010000148">
    <property type="protein sequence ID" value="CAB4827769.1"/>
    <property type="molecule type" value="Genomic_DNA"/>
</dbReference>
<feature type="compositionally biased region" description="Basic residues" evidence="1">
    <location>
        <begin position="38"/>
        <end position="54"/>
    </location>
</feature>